<accession>A0A1M4Z998</accession>
<evidence type="ECO:0000313" key="4">
    <source>
        <dbReference type="Proteomes" id="UP000184485"/>
    </source>
</evidence>
<reference evidence="3 4" key="1">
    <citation type="submission" date="2016-11" db="EMBL/GenBank/DDBJ databases">
        <authorList>
            <person name="Jaros S."/>
            <person name="Januszkiewicz K."/>
            <person name="Wedrychowicz H."/>
        </authorList>
    </citation>
    <scope>NUCLEOTIDE SEQUENCE [LARGE SCALE GENOMIC DNA]</scope>
    <source>
        <strain evidence="3 4">DSM 19436</strain>
    </source>
</reference>
<comment type="similarity">
    <text evidence="1">Belongs to the AHA1 family.</text>
</comment>
<dbReference type="EMBL" id="FQUP01000001">
    <property type="protein sequence ID" value="SHF14518.1"/>
    <property type="molecule type" value="Genomic_DNA"/>
</dbReference>
<dbReference type="SUPFAM" id="SSF55961">
    <property type="entry name" value="Bet v1-like"/>
    <property type="match status" value="1"/>
</dbReference>
<dbReference type="Gene3D" id="3.30.530.20">
    <property type="match status" value="1"/>
</dbReference>
<keyword evidence="4" id="KW-1185">Reference proteome</keyword>
<feature type="domain" description="Activator of Hsp90 ATPase homologue 1/2-like C-terminal" evidence="2">
    <location>
        <begin position="18"/>
        <end position="141"/>
    </location>
</feature>
<gene>
    <name evidence="3" type="ORF">SAMN02745157_1751</name>
</gene>
<evidence type="ECO:0000256" key="1">
    <source>
        <dbReference type="ARBA" id="ARBA00006817"/>
    </source>
</evidence>
<protein>
    <submittedName>
        <fullName evidence="3">Uncharacterized conserved protein YndB, AHSA1/START domain</fullName>
    </submittedName>
</protein>
<evidence type="ECO:0000259" key="2">
    <source>
        <dbReference type="Pfam" id="PF08327"/>
    </source>
</evidence>
<dbReference type="Pfam" id="PF08327">
    <property type="entry name" value="AHSA1"/>
    <property type="match status" value="1"/>
</dbReference>
<dbReference type="RefSeq" id="WP_073052265.1">
    <property type="nucleotide sequence ID" value="NZ_FQUP01000001.1"/>
</dbReference>
<dbReference type="AlphaFoldDB" id="A0A1M4Z998"/>
<dbReference type="InterPro" id="IPR023393">
    <property type="entry name" value="START-like_dom_sf"/>
</dbReference>
<organism evidence="3 4">
    <name type="scientific">Kaistia soli DSM 19436</name>
    <dbReference type="NCBI Taxonomy" id="1122133"/>
    <lineage>
        <taxon>Bacteria</taxon>
        <taxon>Pseudomonadati</taxon>
        <taxon>Pseudomonadota</taxon>
        <taxon>Alphaproteobacteria</taxon>
        <taxon>Hyphomicrobiales</taxon>
        <taxon>Kaistiaceae</taxon>
        <taxon>Kaistia</taxon>
    </lineage>
</organism>
<evidence type="ECO:0000313" key="3">
    <source>
        <dbReference type="EMBL" id="SHF14518.1"/>
    </source>
</evidence>
<sequence>MTSDRGDAEIDYVIYIAAARERIWAALTDAATTPIWFFGRRIESEWRAGSALCYRMPDGGVEARGQIIEIDPPRLVRYRLSPERAGPAMISSVIAVEIAEFGGMCRLELREEHAAPVPERRIVAARQVWPAVLSSLKTLLETGRPAEIDVVRLFDGEA</sequence>
<dbReference type="InterPro" id="IPR013538">
    <property type="entry name" value="ASHA1/2-like_C"/>
</dbReference>
<name>A0A1M4Z998_9HYPH</name>
<proteinExistence type="inferred from homology"/>
<dbReference type="Proteomes" id="UP000184485">
    <property type="component" value="Unassembled WGS sequence"/>
</dbReference>